<dbReference type="EMBL" id="LUEZ02000181">
    <property type="protein sequence ID" value="RDB15373.1"/>
    <property type="molecule type" value="Genomic_DNA"/>
</dbReference>
<name>A0A369J6N7_HYPMA</name>
<evidence type="ECO:0000313" key="1">
    <source>
        <dbReference type="EMBL" id="RDB15373.1"/>
    </source>
</evidence>
<reference evidence="1" key="1">
    <citation type="submission" date="2018-04" db="EMBL/GenBank/DDBJ databases">
        <title>Whole genome sequencing of Hypsizygus marmoreus.</title>
        <authorList>
            <person name="Choi I.-G."/>
            <person name="Min B."/>
            <person name="Kim J.-G."/>
            <person name="Kim S."/>
            <person name="Oh Y.-L."/>
            <person name="Kong W.-S."/>
            <person name="Park H."/>
            <person name="Jeong J."/>
            <person name="Song E.-S."/>
        </authorList>
    </citation>
    <scope>NUCLEOTIDE SEQUENCE [LARGE SCALE GENOMIC DNA]</scope>
    <source>
        <strain evidence="1">51987-8</strain>
    </source>
</reference>
<organism evidence="1 2">
    <name type="scientific">Hypsizygus marmoreus</name>
    <name type="common">White beech mushroom</name>
    <name type="synonym">Agaricus marmoreus</name>
    <dbReference type="NCBI Taxonomy" id="39966"/>
    <lineage>
        <taxon>Eukaryota</taxon>
        <taxon>Fungi</taxon>
        <taxon>Dikarya</taxon>
        <taxon>Basidiomycota</taxon>
        <taxon>Agaricomycotina</taxon>
        <taxon>Agaricomycetes</taxon>
        <taxon>Agaricomycetidae</taxon>
        <taxon>Agaricales</taxon>
        <taxon>Tricholomatineae</taxon>
        <taxon>Lyophyllaceae</taxon>
        <taxon>Hypsizygus</taxon>
    </lineage>
</organism>
<protein>
    <submittedName>
        <fullName evidence="1">Uncharacterized protein</fullName>
    </submittedName>
</protein>
<evidence type="ECO:0000313" key="2">
    <source>
        <dbReference type="Proteomes" id="UP000076154"/>
    </source>
</evidence>
<comment type="caution">
    <text evidence="1">The sequence shown here is derived from an EMBL/GenBank/DDBJ whole genome shotgun (WGS) entry which is preliminary data.</text>
</comment>
<dbReference type="InParanoid" id="A0A369J6N7"/>
<gene>
    <name evidence="1" type="ORF">Hypma_004649</name>
</gene>
<proteinExistence type="predicted"/>
<sequence>MPRSCLDIVASISHVIASRVRVVRIATLLLPSFPFVDPPVKGHHPANTRPVHSPSPTLSRLNTALSALPQLSARHKSFFRTHFDTPHDGFEMIMSGITWG</sequence>
<accession>A0A369J6N7</accession>
<keyword evidence="2" id="KW-1185">Reference proteome</keyword>
<dbReference type="Proteomes" id="UP000076154">
    <property type="component" value="Unassembled WGS sequence"/>
</dbReference>
<dbReference type="AlphaFoldDB" id="A0A369J6N7"/>